<dbReference type="AlphaFoldDB" id="A0A2Z6R6U7"/>
<evidence type="ECO:0000313" key="3">
    <source>
        <dbReference type="EMBL" id="GES82116.1"/>
    </source>
</evidence>
<name>A0A2Z6R6U7_9GLOM</name>
<reference evidence="2 4" key="1">
    <citation type="submission" date="2017-11" db="EMBL/GenBank/DDBJ databases">
        <title>The genome of Rhizophagus clarus HR1 reveals common genetic basis of auxotrophy among arbuscular mycorrhizal fungi.</title>
        <authorList>
            <person name="Kobayashi Y."/>
        </authorList>
    </citation>
    <scope>NUCLEOTIDE SEQUENCE [LARGE SCALE GENOMIC DNA]</scope>
    <source>
        <strain evidence="2 4">HR1</strain>
    </source>
</reference>
<keyword evidence="4" id="KW-1185">Reference proteome</keyword>
<accession>A0A2Z6R6U7</accession>
<evidence type="ECO:0000256" key="1">
    <source>
        <dbReference type="SAM" id="MobiDB-lite"/>
    </source>
</evidence>
<feature type="region of interest" description="Disordered" evidence="1">
    <location>
        <begin position="1"/>
        <end position="77"/>
    </location>
</feature>
<dbReference type="Proteomes" id="UP000247702">
    <property type="component" value="Unassembled WGS sequence"/>
</dbReference>
<feature type="compositionally biased region" description="Basic residues" evidence="1">
    <location>
        <begin position="53"/>
        <end position="67"/>
    </location>
</feature>
<proteinExistence type="predicted"/>
<reference evidence="3" key="2">
    <citation type="submission" date="2019-10" db="EMBL/GenBank/DDBJ databases">
        <title>Conservation and host-specific expression of non-tandemly repeated heterogenous ribosome RNA gene in arbuscular mycorrhizal fungi.</title>
        <authorList>
            <person name="Maeda T."/>
            <person name="Kobayashi Y."/>
            <person name="Nakagawa T."/>
            <person name="Ezawa T."/>
            <person name="Yamaguchi K."/>
            <person name="Bino T."/>
            <person name="Nishimoto Y."/>
            <person name="Shigenobu S."/>
            <person name="Kawaguchi M."/>
        </authorList>
    </citation>
    <scope>NUCLEOTIDE SEQUENCE</scope>
    <source>
        <strain evidence="3">HR1</strain>
    </source>
</reference>
<evidence type="ECO:0000313" key="2">
    <source>
        <dbReference type="EMBL" id="GBB92701.1"/>
    </source>
</evidence>
<sequence>MELSQNKYFMEDNLLPTDTDSSSEAEESFSKVSSYTFYEGDEPPPPHLWTKVQSKKKGKKKQKKNKNKQPVSSPQPTILPIETMDAQIVSWYMQYEQHVLQLLEENFQQITSGTAQEQGKRLIKTFGAAAEPVRYKAISQRTNIPNTLVSLVIHSGLRVFECYLHQPEFFEKISSNLEKKVGDTVVKKMSCGMQNLVNSGDSHLVTPPIIPEIGISQPGTSSKSPIMPK</sequence>
<dbReference type="EMBL" id="BEXD01001163">
    <property type="protein sequence ID" value="GBB92701.1"/>
    <property type="molecule type" value="Genomic_DNA"/>
</dbReference>
<dbReference type="EMBL" id="BLAL01000059">
    <property type="protein sequence ID" value="GES82116.1"/>
    <property type="molecule type" value="Genomic_DNA"/>
</dbReference>
<protein>
    <submittedName>
        <fullName evidence="2">Uncharacterized protein</fullName>
    </submittedName>
</protein>
<evidence type="ECO:0000313" key="4">
    <source>
        <dbReference type="Proteomes" id="UP000247702"/>
    </source>
</evidence>
<comment type="caution">
    <text evidence="2">The sequence shown here is derived from an EMBL/GenBank/DDBJ whole genome shotgun (WGS) entry which is preliminary data.</text>
</comment>
<gene>
    <name evidence="3" type="ORF">RCL2_000934400</name>
    <name evidence="2" type="ORF">RclHR1_20440004</name>
</gene>
<organism evidence="2 4">
    <name type="scientific">Rhizophagus clarus</name>
    <dbReference type="NCBI Taxonomy" id="94130"/>
    <lineage>
        <taxon>Eukaryota</taxon>
        <taxon>Fungi</taxon>
        <taxon>Fungi incertae sedis</taxon>
        <taxon>Mucoromycota</taxon>
        <taxon>Glomeromycotina</taxon>
        <taxon>Glomeromycetes</taxon>
        <taxon>Glomerales</taxon>
        <taxon>Glomeraceae</taxon>
        <taxon>Rhizophagus</taxon>
    </lineage>
</organism>
<dbReference type="Proteomes" id="UP000615446">
    <property type="component" value="Unassembled WGS sequence"/>
</dbReference>